<feature type="transmembrane region" description="Helical" evidence="6">
    <location>
        <begin position="301"/>
        <end position="325"/>
    </location>
</feature>
<dbReference type="RefSeq" id="WP_109673964.1">
    <property type="nucleotide sequence ID" value="NZ_QGDT01000003.1"/>
</dbReference>
<dbReference type="AlphaFoldDB" id="A0A316AMR5"/>
<feature type="transmembrane region" description="Helical" evidence="6">
    <location>
        <begin position="98"/>
        <end position="116"/>
    </location>
</feature>
<keyword evidence="2" id="KW-1003">Cell membrane</keyword>
<proteinExistence type="predicted"/>
<protein>
    <submittedName>
        <fullName evidence="7">Lysylphosphatidylglycerol synthase-like protein</fullName>
    </submittedName>
</protein>
<keyword evidence="8" id="KW-1185">Reference proteome</keyword>
<comment type="subcellular location">
    <subcellularLocation>
        <location evidence="1">Cell membrane</location>
        <topology evidence="1">Multi-pass membrane protein</topology>
    </subcellularLocation>
</comment>
<dbReference type="Proteomes" id="UP000245880">
    <property type="component" value="Unassembled WGS sequence"/>
</dbReference>
<reference evidence="7 8" key="1">
    <citation type="submission" date="2018-03" db="EMBL/GenBank/DDBJ databases">
        <title>Genomic Encyclopedia of Archaeal and Bacterial Type Strains, Phase II (KMG-II): from individual species to whole genera.</title>
        <authorList>
            <person name="Goeker M."/>
        </authorList>
    </citation>
    <scope>NUCLEOTIDE SEQUENCE [LARGE SCALE GENOMIC DNA]</scope>
    <source>
        <strain evidence="7 8">DSM 100346</strain>
    </source>
</reference>
<evidence type="ECO:0000256" key="1">
    <source>
        <dbReference type="ARBA" id="ARBA00004651"/>
    </source>
</evidence>
<evidence type="ECO:0000256" key="6">
    <source>
        <dbReference type="SAM" id="Phobius"/>
    </source>
</evidence>
<organism evidence="7 8">
    <name type="scientific">Dyadobacter jejuensis</name>
    <dbReference type="NCBI Taxonomy" id="1082580"/>
    <lineage>
        <taxon>Bacteria</taxon>
        <taxon>Pseudomonadati</taxon>
        <taxon>Bacteroidota</taxon>
        <taxon>Cytophagia</taxon>
        <taxon>Cytophagales</taxon>
        <taxon>Spirosomataceae</taxon>
        <taxon>Dyadobacter</taxon>
    </lineage>
</organism>
<dbReference type="EMBL" id="QGDT01000003">
    <property type="protein sequence ID" value="PWJ59065.1"/>
    <property type="molecule type" value="Genomic_DNA"/>
</dbReference>
<dbReference type="Pfam" id="PF03706">
    <property type="entry name" value="LPG_synthase_TM"/>
    <property type="match status" value="1"/>
</dbReference>
<feature type="transmembrane region" description="Helical" evidence="6">
    <location>
        <begin position="254"/>
        <end position="280"/>
    </location>
</feature>
<feature type="transmembrane region" description="Helical" evidence="6">
    <location>
        <begin position="223"/>
        <end position="248"/>
    </location>
</feature>
<dbReference type="OrthoDB" id="1121314at2"/>
<evidence type="ECO:0000313" key="7">
    <source>
        <dbReference type="EMBL" id="PWJ59065.1"/>
    </source>
</evidence>
<feature type="transmembrane region" description="Helical" evidence="6">
    <location>
        <begin position="20"/>
        <end position="40"/>
    </location>
</feature>
<keyword evidence="5 6" id="KW-0472">Membrane</keyword>
<dbReference type="GO" id="GO:0005886">
    <property type="term" value="C:plasma membrane"/>
    <property type="evidence" value="ECO:0007669"/>
    <property type="project" value="UniProtKB-SubCell"/>
</dbReference>
<evidence type="ECO:0000313" key="8">
    <source>
        <dbReference type="Proteomes" id="UP000245880"/>
    </source>
</evidence>
<gene>
    <name evidence="7" type="ORF">CLV98_103438</name>
</gene>
<keyword evidence="3 6" id="KW-0812">Transmembrane</keyword>
<feature type="transmembrane region" description="Helical" evidence="6">
    <location>
        <begin position="172"/>
        <end position="191"/>
    </location>
</feature>
<accession>A0A316AMR5</accession>
<keyword evidence="4 6" id="KW-1133">Transmembrane helix</keyword>
<feature type="transmembrane region" description="Helical" evidence="6">
    <location>
        <begin position="61"/>
        <end position="78"/>
    </location>
</feature>
<comment type="caution">
    <text evidence="7">The sequence shown here is derived from an EMBL/GenBank/DDBJ whole genome shotgun (WGS) entry which is preliminary data.</text>
</comment>
<evidence type="ECO:0000256" key="5">
    <source>
        <dbReference type="ARBA" id="ARBA00023136"/>
    </source>
</evidence>
<evidence type="ECO:0000256" key="4">
    <source>
        <dbReference type="ARBA" id="ARBA00022989"/>
    </source>
</evidence>
<sequence length="336" mass="37364">MIQDNQTKATLKENRWGRLLWTTKLVITGLILAYIVDTFRSEQKGLRDIGQSLRQVWNSKHFVSISFLLLLVPVNWALESLKWRNLVNKILPMTFRDAFKGTLTGLAVGVALPAQLGDTIGRLGAIQTGQRLQALGAAIISNGIQFYVSIVAGTIGWAVVSPQLPLSMGQKNGIWIVLAVIITLGVLTAIARHRLLLLTKKIPLLKKTTEYLKVIGLYSPMELLWASTLGGARYLVFLTQFLIALSLFQFQLPIYLLASCITLIFLVKTVVPAVNVLGDLGIREFTALFVFKSFNLPIDQLLAATFLIWVVNVLGPIFIGLYLIWKYKIKSNSLNT</sequence>
<evidence type="ECO:0000256" key="3">
    <source>
        <dbReference type="ARBA" id="ARBA00022692"/>
    </source>
</evidence>
<dbReference type="InterPro" id="IPR022791">
    <property type="entry name" value="L-PG_synthase/AglD"/>
</dbReference>
<evidence type="ECO:0000256" key="2">
    <source>
        <dbReference type="ARBA" id="ARBA00022475"/>
    </source>
</evidence>
<name>A0A316AMR5_9BACT</name>
<feature type="transmembrane region" description="Helical" evidence="6">
    <location>
        <begin position="137"/>
        <end position="160"/>
    </location>
</feature>